<dbReference type="Pfam" id="PF00072">
    <property type="entry name" value="Response_reg"/>
    <property type="match status" value="1"/>
</dbReference>
<dbReference type="InterPro" id="IPR004358">
    <property type="entry name" value="Sig_transdc_His_kin-like_C"/>
</dbReference>
<feature type="domain" description="PAS" evidence="12">
    <location>
        <begin position="137"/>
        <end position="179"/>
    </location>
</feature>
<dbReference type="PROSITE" id="PS50112">
    <property type="entry name" value="PAS"/>
    <property type="match status" value="1"/>
</dbReference>
<dbReference type="Gene3D" id="3.40.50.2300">
    <property type="match status" value="1"/>
</dbReference>
<dbReference type="SMART" id="SM00387">
    <property type="entry name" value="HATPase_c"/>
    <property type="match status" value="1"/>
</dbReference>
<dbReference type="InterPro" id="IPR001789">
    <property type="entry name" value="Sig_transdc_resp-reg_receiver"/>
</dbReference>
<dbReference type="SMART" id="SM00091">
    <property type="entry name" value="PAS"/>
    <property type="match status" value="1"/>
</dbReference>
<dbReference type="AlphaFoldDB" id="A0A1M7Z9F1"/>
<dbReference type="PRINTS" id="PR00344">
    <property type="entry name" value="BCTRLSENSOR"/>
</dbReference>
<keyword evidence="7" id="KW-0067">ATP-binding</keyword>
<dbReference type="InterPro" id="IPR011006">
    <property type="entry name" value="CheY-like_superfamily"/>
</dbReference>
<reference evidence="14" key="1">
    <citation type="submission" date="2016-12" db="EMBL/GenBank/DDBJ databases">
        <authorList>
            <person name="Varghese N."/>
            <person name="Submissions S."/>
        </authorList>
    </citation>
    <scope>NUCLEOTIDE SEQUENCE [LARGE SCALE GENOMIC DNA]</scope>
    <source>
        <strain evidence="14">DSM 25035</strain>
    </source>
</reference>
<keyword evidence="5" id="KW-0547">Nucleotide-binding</keyword>
<evidence type="ECO:0000259" key="12">
    <source>
        <dbReference type="PROSITE" id="PS50112"/>
    </source>
</evidence>
<evidence type="ECO:0000256" key="6">
    <source>
        <dbReference type="ARBA" id="ARBA00022777"/>
    </source>
</evidence>
<dbReference type="PROSITE" id="PS50110">
    <property type="entry name" value="RESPONSE_REGULATORY"/>
    <property type="match status" value="1"/>
</dbReference>
<dbReference type="PANTHER" id="PTHR43065">
    <property type="entry name" value="SENSOR HISTIDINE KINASE"/>
    <property type="match status" value="1"/>
</dbReference>
<gene>
    <name evidence="13" type="ORF">SAMN04488108_1391</name>
</gene>
<evidence type="ECO:0000256" key="3">
    <source>
        <dbReference type="ARBA" id="ARBA00022553"/>
    </source>
</evidence>
<evidence type="ECO:0000256" key="5">
    <source>
        <dbReference type="ARBA" id="ARBA00022741"/>
    </source>
</evidence>
<dbReference type="InterPro" id="IPR035965">
    <property type="entry name" value="PAS-like_dom_sf"/>
</dbReference>
<dbReference type="GO" id="GO:0005524">
    <property type="term" value="F:ATP binding"/>
    <property type="evidence" value="ECO:0007669"/>
    <property type="project" value="UniProtKB-KW"/>
</dbReference>
<evidence type="ECO:0000256" key="7">
    <source>
        <dbReference type="ARBA" id="ARBA00022840"/>
    </source>
</evidence>
<evidence type="ECO:0000259" key="10">
    <source>
        <dbReference type="PROSITE" id="PS50109"/>
    </source>
</evidence>
<evidence type="ECO:0000313" key="14">
    <source>
        <dbReference type="Proteomes" id="UP000184609"/>
    </source>
</evidence>
<dbReference type="RefSeq" id="WP_073571059.1">
    <property type="nucleotide sequence ID" value="NZ_FRXN01000002.1"/>
</dbReference>
<keyword evidence="6" id="KW-0418">Kinase</keyword>
<proteinExistence type="predicted"/>
<dbReference type="NCBIfam" id="TIGR00229">
    <property type="entry name" value="sensory_box"/>
    <property type="match status" value="1"/>
</dbReference>
<dbReference type="CDD" id="cd00082">
    <property type="entry name" value="HisKA"/>
    <property type="match status" value="1"/>
</dbReference>
<dbReference type="InterPro" id="IPR036097">
    <property type="entry name" value="HisK_dim/P_sf"/>
</dbReference>
<feature type="modified residue" description="4-aspartylphosphate" evidence="9">
    <location>
        <position position="59"/>
    </location>
</feature>
<evidence type="ECO:0000256" key="9">
    <source>
        <dbReference type="PROSITE-ProRule" id="PRU00169"/>
    </source>
</evidence>
<dbReference type="InterPro" id="IPR003594">
    <property type="entry name" value="HATPase_dom"/>
</dbReference>
<evidence type="ECO:0000256" key="1">
    <source>
        <dbReference type="ARBA" id="ARBA00000085"/>
    </source>
</evidence>
<dbReference type="CDD" id="cd00130">
    <property type="entry name" value="PAS"/>
    <property type="match status" value="1"/>
</dbReference>
<evidence type="ECO:0000256" key="4">
    <source>
        <dbReference type="ARBA" id="ARBA00022679"/>
    </source>
</evidence>
<dbReference type="Gene3D" id="3.30.565.10">
    <property type="entry name" value="Histidine kinase-like ATPase, C-terminal domain"/>
    <property type="match status" value="1"/>
</dbReference>
<dbReference type="InterPro" id="IPR000014">
    <property type="entry name" value="PAS"/>
</dbReference>
<dbReference type="SUPFAM" id="SSF55874">
    <property type="entry name" value="ATPase domain of HSP90 chaperone/DNA topoisomerase II/histidine kinase"/>
    <property type="match status" value="1"/>
</dbReference>
<dbReference type="SMART" id="SM00388">
    <property type="entry name" value="HisKA"/>
    <property type="match status" value="1"/>
</dbReference>
<dbReference type="SUPFAM" id="SSF47384">
    <property type="entry name" value="Homodimeric domain of signal transducing histidine kinase"/>
    <property type="match status" value="1"/>
</dbReference>
<name>A0A1M7Z9F1_9BACT</name>
<dbReference type="SMART" id="SM00448">
    <property type="entry name" value="REC"/>
    <property type="match status" value="1"/>
</dbReference>
<dbReference type="Gene3D" id="3.30.450.20">
    <property type="entry name" value="PAS domain"/>
    <property type="match status" value="1"/>
</dbReference>
<organism evidence="13 14">
    <name type="scientific">Algoriphagus zhangzhouensis</name>
    <dbReference type="NCBI Taxonomy" id="1073327"/>
    <lineage>
        <taxon>Bacteria</taxon>
        <taxon>Pseudomonadati</taxon>
        <taxon>Bacteroidota</taxon>
        <taxon>Cytophagia</taxon>
        <taxon>Cytophagales</taxon>
        <taxon>Cyclobacteriaceae</taxon>
        <taxon>Algoriphagus</taxon>
    </lineage>
</organism>
<feature type="domain" description="Histidine kinase" evidence="10">
    <location>
        <begin position="273"/>
        <end position="482"/>
    </location>
</feature>
<feature type="domain" description="Response regulatory" evidence="11">
    <location>
        <begin position="7"/>
        <end position="124"/>
    </location>
</feature>
<dbReference type="PROSITE" id="PS50109">
    <property type="entry name" value="HIS_KIN"/>
    <property type="match status" value="1"/>
</dbReference>
<dbReference type="InterPro" id="IPR036890">
    <property type="entry name" value="HATPase_C_sf"/>
</dbReference>
<dbReference type="InterPro" id="IPR003661">
    <property type="entry name" value="HisK_dim/P_dom"/>
</dbReference>
<evidence type="ECO:0000259" key="11">
    <source>
        <dbReference type="PROSITE" id="PS50110"/>
    </source>
</evidence>
<dbReference type="PANTHER" id="PTHR43065:SF10">
    <property type="entry name" value="PEROXIDE STRESS-ACTIVATED HISTIDINE KINASE MAK3"/>
    <property type="match status" value="1"/>
</dbReference>
<dbReference type="Pfam" id="PF00512">
    <property type="entry name" value="HisKA"/>
    <property type="match status" value="1"/>
</dbReference>
<keyword evidence="3 9" id="KW-0597">Phosphoprotein</keyword>
<dbReference type="Pfam" id="PF02518">
    <property type="entry name" value="HATPase_c"/>
    <property type="match status" value="1"/>
</dbReference>
<keyword evidence="14" id="KW-1185">Reference proteome</keyword>
<dbReference type="CDD" id="cd00156">
    <property type="entry name" value="REC"/>
    <property type="match status" value="1"/>
</dbReference>
<evidence type="ECO:0000256" key="2">
    <source>
        <dbReference type="ARBA" id="ARBA00012438"/>
    </source>
</evidence>
<dbReference type="InterPro" id="IPR005467">
    <property type="entry name" value="His_kinase_dom"/>
</dbReference>
<dbReference type="EMBL" id="FRXN01000002">
    <property type="protein sequence ID" value="SHO61515.1"/>
    <property type="molecule type" value="Genomic_DNA"/>
</dbReference>
<accession>A0A1M7Z9F1</accession>
<dbReference type="Gene3D" id="1.10.287.130">
    <property type="match status" value="1"/>
</dbReference>
<keyword evidence="8" id="KW-0902">Two-component regulatory system</keyword>
<sequence>MPIKFVKLLLIEDDEDDAFLIKEYLSDIENFKSEIDWVSDPEEGKEKILNGDFDLFLIDFYLGKENGLKLMDFIKKHEILTPSILLTGRNDSKIDIDASVAGAFDYLVKGELTPDSLQRSIRYTIKQGITIKELDKKEKRYRSLFERSFDSIFLANERFEMLELNAAFFAFFGYEENELDQINLQDIFAEQEDYDFCLDQLEKYEVVKDFEVSMLTKTGELKTCLFNCIFIPDQADENCCYQGIIRDLTLWKKAELDMMVAEKLSMTGKLARTIAHEIRNPLTNLNLALDNIKEEMADENELVKVYSDIIQRSSNRIEKLMGDLLSSSKPKELQLELCSLDDIIDEIIALVRDRANLKGIKLEMDLKGDAPRLFVDREKLSIALVNILINGIEAIDHDKGKLSISMFHSKKSILLEITDNGKGICKEDLKRIFDPFYTDKSDGTGLGLTSTLNILSSHNAGIQVQSVVGGGTTFEVEFPLPEM</sequence>
<dbReference type="OrthoDB" id="9806995at2"/>
<dbReference type="EC" id="2.7.13.3" evidence="2"/>
<dbReference type="Pfam" id="PF13426">
    <property type="entry name" value="PAS_9"/>
    <property type="match status" value="1"/>
</dbReference>
<dbReference type="SUPFAM" id="SSF55785">
    <property type="entry name" value="PYP-like sensor domain (PAS domain)"/>
    <property type="match status" value="1"/>
</dbReference>
<evidence type="ECO:0000256" key="8">
    <source>
        <dbReference type="ARBA" id="ARBA00023012"/>
    </source>
</evidence>
<keyword evidence="4" id="KW-0808">Transferase</keyword>
<dbReference type="GO" id="GO:0000155">
    <property type="term" value="F:phosphorelay sensor kinase activity"/>
    <property type="evidence" value="ECO:0007669"/>
    <property type="project" value="InterPro"/>
</dbReference>
<evidence type="ECO:0000313" key="13">
    <source>
        <dbReference type="EMBL" id="SHO61515.1"/>
    </source>
</evidence>
<dbReference type="SUPFAM" id="SSF52172">
    <property type="entry name" value="CheY-like"/>
    <property type="match status" value="1"/>
</dbReference>
<protein>
    <recommendedName>
        <fullName evidence="2">histidine kinase</fullName>
        <ecNumber evidence="2">2.7.13.3</ecNumber>
    </recommendedName>
</protein>
<dbReference type="Proteomes" id="UP000184609">
    <property type="component" value="Unassembled WGS sequence"/>
</dbReference>
<dbReference type="STRING" id="1073327.SAMN04488108_1391"/>
<comment type="catalytic activity">
    <reaction evidence="1">
        <text>ATP + protein L-histidine = ADP + protein N-phospho-L-histidine.</text>
        <dbReference type="EC" id="2.7.13.3"/>
    </reaction>
</comment>